<evidence type="ECO:0000259" key="4">
    <source>
        <dbReference type="Pfam" id="PF00291"/>
    </source>
</evidence>
<comment type="caution">
    <text evidence="5">The sequence shown here is derived from an EMBL/GenBank/DDBJ whole genome shotgun (WGS) entry which is preliminary data.</text>
</comment>
<feature type="domain" description="Tryptophan synthase beta chain-like PALP" evidence="4">
    <location>
        <begin position="16"/>
        <end position="282"/>
    </location>
</feature>
<evidence type="ECO:0000313" key="6">
    <source>
        <dbReference type="Proteomes" id="UP001170954"/>
    </source>
</evidence>
<reference evidence="5" key="1">
    <citation type="submission" date="2020-06" db="EMBL/GenBank/DDBJ databases">
        <authorList>
            <person name="Dong N."/>
        </authorList>
    </citation>
    <scope>NUCLEOTIDE SEQUENCE</scope>
    <source>
        <strain evidence="5">R1692</strain>
    </source>
</reference>
<dbReference type="Pfam" id="PF00291">
    <property type="entry name" value="PALP"/>
    <property type="match status" value="1"/>
</dbReference>
<dbReference type="EMBL" id="JACAGK010000056">
    <property type="protein sequence ID" value="MDM1049745.1"/>
    <property type="molecule type" value="Genomic_DNA"/>
</dbReference>
<dbReference type="InterPro" id="IPR027278">
    <property type="entry name" value="ACCD_DCysDesulf"/>
</dbReference>
<dbReference type="InterPro" id="IPR036052">
    <property type="entry name" value="TrpB-like_PALP_sf"/>
</dbReference>
<dbReference type="PANTHER" id="PTHR43780:SF2">
    <property type="entry name" value="1-AMINOCYCLOPROPANE-1-CARBOXYLATE DEAMINASE-RELATED"/>
    <property type="match status" value="1"/>
</dbReference>
<dbReference type="SUPFAM" id="SSF53686">
    <property type="entry name" value="Tryptophan synthase beta subunit-like PLP-dependent enzymes"/>
    <property type="match status" value="1"/>
</dbReference>
<gene>
    <name evidence="5" type="ORF">HX018_16015</name>
</gene>
<dbReference type="RefSeq" id="WP_286652023.1">
    <property type="nucleotide sequence ID" value="NZ_JACAGK010000056.1"/>
</dbReference>
<protein>
    <submittedName>
        <fullName evidence="5">Pyridoxal-phosphate dependent enzyme</fullName>
    </submittedName>
</protein>
<reference evidence="5" key="2">
    <citation type="journal article" date="2022" name="Sci. Total Environ.">
        <title>Prevalence, transmission, and molecular epidemiology of tet(X)-positive bacteria among humans, animals, and environmental niches in China: An epidemiological, and genomic-based study.</title>
        <authorList>
            <person name="Dong N."/>
            <person name="Zeng Y."/>
            <person name="Cai C."/>
            <person name="Sun C."/>
            <person name="Lu J."/>
            <person name="Liu C."/>
            <person name="Zhou H."/>
            <person name="Sun Q."/>
            <person name="Shu L."/>
            <person name="Wang H."/>
            <person name="Wang Y."/>
            <person name="Wang S."/>
            <person name="Wu C."/>
            <person name="Chan E.W."/>
            <person name="Chen G."/>
            <person name="Shen Z."/>
            <person name="Chen S."/>
            <person name="Zhang R."/>
        </authorList>
    </citation>
    <scope>NUCLEOTIDE SEQUENCE</scope>
    <source>
        <strain evidence="5">R1692</strain>
    </source>
</reference>
<comment type="similarity">
    <text evidence="2">Belongs to the ACC deaminase/D-cysteine desulfhydrase family.</text>
</comment>
<proteinExistence type="inferred from homology"/>
<dbReference type="PIRSF" id="PIRSF006278">
    <property type="entry name" value="ACCD_DCysDesulf"/>
    <property type="match status" value="1"/>
</dbReference>
<evidence type="ECO:0000256" key="1">
    <source>
        <dbReference type="ARBA" id="ARBA00001933"/>
    </source>
</evidence>
<comment type="cofactor">
    <cofactor evidence="1">
        <name>pyridoxal 5'-phosphate</name>
        <dbReference type="ChEBI" id="CHEBI:597326"/>
    </cofactor>
</comment>
<evidence type="ECO:0000256" key="2">
    <source>
        <dbReference type="ARBA" id="ARBA00008639"/>
    </source>
</evidence>
<accession>A0ABT7NRH3</accession>
<keyword evidence="6" id="KW-1185">Reference proteome</keyword>
<evidence type="ECO:0000256" key="3">
    <source>
        <dbReference type="ARBA" id="ARBA00022898"/>
    </source>
</evidence>
<evidence type="ECO:0000313" key="5">
    <source>
        <dbReference type="EMBL" id="MDM1049745.1"/>
    </source>
</evidence>
<sequence>MPIDFPIYSPIQRILHPLFTDHKVEVFIKRDDMIHPFISGNKWRKLKLHIEKIKVLSIKTLVTFGGAWSNHLLATAAAGAQFQIATHAFVRGEEINNPVLALCKLFGMQLHFVDRSAYKDKKALFNANFDESNALFIDEGGRSEEGAVGCESIIEELEDTFTDIFVAAGTGTTAAGILKALNTKGLNSTLHCIPVLKGGDFIKQDIQDWGIDIDNLTLHTEYHFGGYAKTNPELLQFIRDFVAHTGIMIEPTYTGKMMYALFDHIKTGKIQAESKILAIHTGGLTGFLGMYEKFDNLASVNTLTKTIK</sequence>
<keyword evidence="3" id="KW-0663">Pyridoxal phosphate</keyword>
<dbReference type="Gene3D" id="3.40.50.1100">
    <property type="match status" value="2"/>
</dbReference>
<organism evidence="5 6">
    <name type="scientific">Sphingobacterium hotanense</name>
    <dbReference type="NCBI Taxonomy" id="649196"/>
    <lineage>
        <taxon>Bacteria</taxon>
        <taxon>Pseudomonadati</taxon>
        <taxon>Bacteroidota</taxon>
        <taxon>Sphingobacteriia</taxon>
        <taxon>Sphingobacteriales</taxon>
        <taxon>Sphingobacteriaceae</taxon>
        <taxon>Sphingobacterium</taxon>
    </lineage>
</organism>
<dbReference type="InterPro" id="IPR001926">
    <property type="entry name" value="TrpB-like_PALP"/>
</dbReference>
<name>A0ABT7NRH3_9SPHI</name>
<dbReference type="PANTHER" id="PTHR43780">
    <property type="entry name" value="1-AMINOCYCLOPROPANE-1-CARBOXYLATE DEAMINASE-RELATED"/>
    <property type="match status" value="1"/>
</dbReference>
<dbReference type="Proteomes" id="UP001170954">
    <property type="component" value="Unassembled WGS sequence"/>
</dbReference>